<dbReference type="GeneID" id="40265523"/>
<name>A0A4P8WGU5_9EURY</name>
<dbReference type="OrthoDB" id="239724at2157"/>
<dbReference type="RefSeq" id="WP_138245080.1">
    <property type="nucleotide sequence ID" value="NZ_CP040330.1"/>
</dbReference>
<feature type="region of interest" description="Disordered" evidence="1">
    <location>
        <begin position="122"/>
        <end position="141"/>
    </location>
</feature>
<proteinExistence type="predicted"/>
<evidence type="ECO:0000313" key="3">
    <source>
        <dbReference type="EMBL" id="QCS42597.1"/>
    </source>
</evidence>
<organism evidence="3 4">
    <name type="scientific">Natrinema versiforme</name>
    <dbReference type="NCBI Taxonomy" id="88724"/>
    <lineage>
        <taxon>Archaea</taxon>
        <taxon>Methanobacteriati</taxon>
        <taxon>Methanobacteriota</taxon>
        <taxon>Stenosarchaea group</taxon>
        <taxon>Halobacteria</taxon>
        <taxon>Halobacteriales</taxon>
        <taxon>Natrialbaceae</taxon>
        <taxon>Natrinema</taxon>
    </lineage>
</organism>
<dbReference type="EMBL" id="CP040330">
    <property type="protein sequence ID" value="QCS42597.1"/>
    <property type="molecule type" value="Genomic_DNA"/>
</dbReference>
<feature type="domain" description="DUF7282" evidence="2">
    <location>
        <begin position="46"/>
        <end position="85"/>
    </location>
</feature>
<dbReference type="InterPro" id="IPR055706">
    <property type="entry name" value="Slg1/2_DUF7282"/>
</dbReference>
<protein>
    <recommendedName>
        <fullName evidence="2">DUF7282 domain-containing protein</fullName>
    </recommendedName>
</protein>
<reference evidence="4" key="1">
    <citation type="submission" date="2019-05" db="EMBL/GenBank/DDBJ databases">
        <title>Genome sequence and methylation pattern of the halophilic Archaeon Natrinema versiforme BOL5-4.</title>
        <authorList>
            <person name="DasSarma P."/>
            <person name="Anton B.P."/>
            <person name="DasSarma S.L."/>
            <person name="Martinez F.L."/>
            <person name="Guzman D."/>
            <person name="Roberts R.J."/>
            <person name="DasSarma S."/>
        </authorList>
    </citation>
    <scope>NUCLEOTIDE SEQUENCE [LARGE SCALE GENOMIC DNA]</scope>
    <source>
        <strain evidence="4">BOL5-4</strain>
    </source>
</reference>
<accession>A0A4P8WGU5</accession>
<evidence type="ECO:0000259" key="2">
    <source>
        <dbReference type="Pfam" id="PF23951"/>
    </source>
</evidence>
<feature type="region of interest" description="Disordered" evidence="1">
    <location>
        <begin position="82"/>
        <end position="115"/>
    </location>
</feature>
<dbReference type="Proteomes" id="UP000302218">
    <property type="component" value="Chromosome"/>
</dbReference>
<dbReference type="KEGG" id="nvr:FEJ81_09580"/>
<evidence type="ECO:0000313" key="4">
    <source>
        <dbReference type="Proteomes" id="UP000302218"/>
    </source>
</evidence>
<feature type="domain" description="DUF7282" evidence="2">
    <location>
        <begin position="127"/>
        <end position="199"/>
    </location>
</feature>
<feature type="compositionally biased region" description="Acidic residues" evidence="1">
    <location>
        <begin position="85"/>
        <end position="115"/>
    </location>
</feature>
<sequence length="209" mass="22141">MDMMPRTRTVGIAVIAALVLLSGASIALAATDAGTVQDNETENETATVTFENQTSNGTAVAVNNTTLPEGGFAVIHAAAPVDGDNATDDENGDNATDDENGDNATDDENGDNATADENETVTNLSEEYEPGDVLGNSTHLESGDHENVTIELNESLEESQVLIAMAHQDTNDNQTYDFPEADDPYVTDEEPVTDDAMITLEEDQNETAE</sequence>
<gene>
    <name evidence="3" type="ORF">FEJ81_09580</name>
</gene>
<dbReference type="AlphaFoldDB" id="A0A4P8WGU5"/>
<evidence type="ECO:0000256" key="1">
    <source>
        <dbReference type="SAM" id="MobiDB-lite"/>
    </source>
</evidence>
<dbReference type="Pfam" id="PF23951">
    <property type="entry name" value="DUF7282"/>
    <property type="match status" value="2"/>
</dbReference>